<dbReference type="RefSeq" id="WP_106641533.1">
    <property type="nucleotide sequence ID" value="NZ_CP021558.1"/>
</dbReference>
<gene>
    <name evidence="2" type="ORF">BB215W447A_1248</name>
</gene>
<evidence type="ECO:0000313" key="2">
    <source>
        <dbReference type="EMBL" id="AUE03264.1"/>
    </source>
</evidence>
<dbReference type="EMBL" id="CP021558">
    <property type="protein sequence ID" value="AUE03264.1"/>
    <property type="molecule type" value="Genomic_DNA"/>
</dbReference>
<feature type="region of interest" description="Disordered" evidence="1">
    <location>
        <begin position="29"/>
        <end position="77"/>
    </location>
</feature>
<evidence type="ECO:0000256" key="1">
    <source>
        <dbReference type="SAM" id="MobiDB-lite"/>
    </source>
</evidence>
<sequence length="99" mass="10502">MTGFDGWDWPAADAERMTEPMFDENARLRGLDPRHKDDGTVALTAGGRTVEARPDGHGGWNIPAEDPDDPDAHAAGDGDLLDLAALRTGAVPRGLPLSD</sequence>
<proteinExistence type="predicted"/>
<protein>
    <submittedName>
        <fullName evidence="2">Uncharacterized protein</fullName>
    </submittedName>
</protein>
<dbReference type="Proteomes" id="UP000232491">
    <property type="component" value="Chromosome"/>
</dbReference>
<dbReference type="AlphaFoldDB" id="A0A2K9B701"/>
<reference evidence="2 3" key="1">
    <citation type="submission" date="2017-05" db="EMBL/GenBank/DDBJ databases">
        <title>Comparative genomics and methylome analysis of the gut commensal Bifidobacterium breve.</title>
        <authorList>
            <person name="Bottacini F."/>
            <person name="Morrissey R."/>
            <person name="Roberts R.J."/>
            <person name="James K."/>
            <person name="van Breen J."/>
            <person name="Egan M."/>
            <person name="Lambert J."/>
            <person name="van Limpt K."/>
            <person name="Stanton C."/>
            <person name="Knol J."/>
            <person name="O' Connell Motherway M."/>
            <person name="van Sinderen D."/>
        </authorList>
    </citation>
    <scope>NUCLEOTIDE SEQUENCE [LARGE SCALE GENOMIC DNA]</scope>
    <source>
        <strain evidence="2 3">215W447a</strain>
    </source>
</reference>
<feature type="region of interest" description="Disordered" evidence="1">
    <location>
        <begin position="1"/>
        <end position="20"/>
    </location>
</feature>
<feature type="compositionally biased region" description="Basic and acidic residues" evidence="1">
    <location>
        <begin position="29"/>
        <end position="39"/>
    </location>
</feature>
<organism evidence="2 3">
    <name type="scientific">Bifidobacterium breve</name>
    <dbReference type="NCBI Taxonomy" id="1685"/>
    <lineage>
        <taxon>Bacteria</taxon>
        <taxon>Bacillati</taxon>
        <taxon>Actinomycetota</taxon>
        <taxon>Actinomycetes</taxon>
        <taxon>Bifidobacteriales</taxon>
        <taxon>Bifidobacteriaceae</taxon>
        <taxon>Bifidobacterium</taxon>
    </lineage>
</organism>
<accession>A0A2K9B701</accession>
<name>A0A2K9B701_BIFBR</name>
<evidence type="ECO:0000313" key="3">
    <source>
        <dbReference type="Proteomes" id="UP000232491"/>
    </source>
</evidence>